<keyword evidence="2" id="KW-1185">Reference proteome</keyword>
<dbReference type="InterPro" id="IPR023213">
    <property type="entry name" value="CAT-like_dom_sf"/>
</dbReference>
<reference evidence="1" key="1">
    <citation type="submission" date="2020-05" db="EMBL/GenBank/DDBJ databases">
        <title>Mycena genomes resolve the evolution of fungal bioluminescence.</title>
        <authorList>
            <person name="Tsai I.J."/>
        </authorList>
    </citation>
    <scope>NUCLEOTIDE SEQUENCE</scope>
    <source>
        <strain evidence="1">160909Yilan</strain>
    </source>
</reference>
<comment type="caution">
    <text evidence="1">The sequence shown here is derived from an EMBL/GenBank/DDBJ whole genome shotgun (WGS) entry which is preliminary data.</text>
</comment>
<evidence type="ECO:0000313" key="1">
    <source>
        <dbReference type="EMBL" id="KAF7377304.1"/>
    </source>
</evidence>
<gene>
    <name evidence="1" type="ORF">MSAN_00150800</name>
</gene>
<name>A0A8H7DJ46_9AGAR</name>
<accession>A0A8H7DJ46</accession>
<dbReference type="Gene3D" id="3.30.559.10">
    <property type="entry name" value="Chloramphenicol acetyltransferase-like domain"/>
    <property type="match status" value="2"/>
</dbReference>
<sequence length="478" mass="53097">MISKPELTPPPLGFRTIPCTGIDLSESPFILTIGLVINARLDPERMETTLSKLVEHKFPRAGARLALRNGLYEFQVPERFNSDNRPFIFTVEEHHEIYDRDGRPQIPSVLTGSKPCVIPDPGLESFLQSNACPRTLGEFVKSNNPFLHVHVNVFDDLTFLGFIAPHIAMDLVGAATLLAAWTRLLSGEDIDSIPGMAWDAQPFAPFSSGPVESEVPRGWFNPGHGHAHVQPDDPDLKSVPRFIRVPKVFLAEAKQSIMDELKVQGSAEYVGSGDVLMAWWLKTLHSHRSLTDETPMHIHILRNLRGLPIYANDSPMKDPYINNAILAIPVPPIPVSAFQTESLGALALCLRRSIMAYNTDFAGLRADVHWRCAESNRHEIVHPCPPDAECLFQTNWGAAKLADLDFTGAVASNETKTSACVVFVYPLLCSHPTRSRRGITRALMEDTDAVWMCETRGEKEWEKVRQASGVTFVDSPLV</sequence>
<proteinExistence type="predicted"/>
<evidence type="ECO:0000313" key="2">
    <source>
        <dbReference type="Proteomes" id="UP000623467"/>
    </source>
</evidence>
<dbReference type="AlphaFoldDB" id="A0A8H7DJ46"/>
<dbReference type="OrthoDB" id="21502at2759"/>
<dbReference type="Proteomes" id="UP000623467">
    <property type="component" value="Unassembled WGS sequence"/>
</dbReference>
<dbReference type="EMBL" id="JACAZH010000001">
    <property type="protein sequence ID" value="KAF7377304.1"/>
    <property type="molecule type" value="Genomic_DNA"/>
</dbReference>
<organism evidence="1 2">
    <name type="scientific">Mycena sanguinolenta</name>
    <dbReference type="NCBI Taxonomy" id="230812"/>
    <lineage>
        <taxon>Eukaryota</taxon>
        <taxon>Fungi</taxon>
        <taxon>Dikarya</taxon>
        <taxon>Basidiomycota</taxon>
        <taxon>Agaricomycotina</taxon>
        <taxon>Agaricomycetes</taxon>
        <taxon>Agaricomycetidae</taxon>
        <taxon>Agaricales</taxon>
        <taxon>Marasmiineae</taxon>
        <taxon>Mycenaceae</taxon>
        <taxon>Mycena</taxon>
    </lineage>
</organism>
<protein>
    <submittedName>
        <fullName evidence="1">Uncharacterized protein</fullName>
    </submittedName>
</protein>